<dbReference type="EMBL" id="JAEVHM010000350">
    <property type="protein sequence ID" value="MBM0235763.1"/>
    <property type="molecule type" value="Genomic_DNA"/>
</dbReference>
<evidence type="ECO:0000313" key="3">
    <source>
        <dbReference type="Proteomes" id="UP000601027"/>
    </source>
</evidence>
<name>A0ABS1Y2M1_9ACTN</name>
<feature type="non-terminal residue" evidence="2">
    <location>
        <position position="95"/>
    </location>
</feature>
<evidence type="ECO:0000256" key="1">
    <source>
        <dbReference type="SAM" id="MobiDB-lite"/>
    </source>
</evidence>
<proteinExistence type="predicted"/>
<keyword evidence="3" id="KW-1185">Reference proteome</keyword>
<accession>A0ABS1Y2M1</accession>
<feature type="compositionally biased region" description="Low complexity" evidence="1">
    <location>
        <begin position="52"/>
        <end position="62"/>
    </location>
</feature>
<comment type="caution">
    <text evidence="2">The sequence shown here is derived from an EMBL/GenBank/DDBJ whole genome shotgun (WGS) entry which is preliminary data.</text>
</comment>
<organism evidence="2 3">
    <name type="scientific">Micromonospora parastrephiae</name>
    <dbReference type="NCBI Taxonomy" id="2806101"/>
    <lineage>
        <taxon>Bacteria</taxon>
        <taxon>Bacillati</taxon>
        <taxon>Actinomycetota</taxon>
        <taxon>Actinomycetes</taxon>
        <taxon>Micromonosporales</taxon>
        <taxon>Micromonosporaceae</taxon>
        <taxon>Micromonospora</taxon>
    </lineage>
</organism>
<feature type="region of interest" description="Disordered" evidence="1">
    <location>
        <begin position="1"/>
        <end position="95"/>
    </location>
</feature>
<evidence type="ECO:0000313" key="2">
    <source>
        <dbReference type="EMBL" id="MBM0235763.1"/>
    </source>
</evidence>
<dbReference type="RefSeq" id="WP_203178975.1">
    <property type="nucleotide sequence ID" value="NZ_JAEVHM010000350.1"/>
</dbReference>
<dbReference type="Proteomes" id="UP000601027">
    <property type="component" value="Unassembled WGS sequence"/>
</dbReference>
<protein>
    <submittedName>
        <fullName evidence="2">Uncharacterized protein</fullName>
    </submittedName>
</protein>
<sequence>MTPPRTVPSTRPKGRRWGRGRAEAEPEEPVSGEEFGWIDDLRSAKQQRTELGPEGAAAEATGPRGGAPAPPIPPDGRRGDPDGAAARRPVDGPWP</sequence>
<reference evidence="2 3" key="1">
    <citation type="submission" date="2021-01" db="EMBL/GenBank/DDBJ databases">
        <title>Draft genome sequence of Micromonospora sp. strain STR1_7.</title>
        <authorList>
            <person name="Karlyshev A."/>
            <person name="Jawad R."/>
        </authorList>
    </citation>
    <scope>NUCLEOTIDE SEQUENCE [LARGE SCALE GENOMIC DNA]</scope>
    <source>
        <strain evidence="2 3">STR1-7</strain>
    </source>
</reference>
<gene>
    <name evidence="2" type="ORF">JNW91_30800</name>
</gene>